<dbReference type="PANTHER" id="PTHR11125:SF7">
    <property type="entry name" value="TRANSCRIPTION ELONGATION FACTOR SPT5"/>
    <property type="match status" value="1"/>
</dbReference>
<evidence type="ECO:0000259" key="1">
    <source>
        <dbReference type="Pfam" id="PF23284"/>
    </source>
</evidence>
<dbReference type="HOGENOM" id="CLU_2281271_0_0_1"/>
<dbReference type="Proteomes" id="UP000017836">
    <property type="component" value="Unassembled WGS sequence"/>
</dbReference>
<dbReference type="Pfam" id="PF23284">
    <property type="entry name" value="KOW2_Spt5"/>
    <property type="match status" value="1"/>
</dbReference>
<dbReference type="GO" id="GO:0006357">
    <property type="term" value="P:regulation of transcription by RNA polymerase II"/>
    <property type="evidence" value="ECO:0007669"/>
    <property type="project" value="InterPro"/>
</dbReference>
<dbReference type="SUPFAM" id="SSF50104">
    <property type="entry name" value="Translation proteins SH3-like domain"/>
    <property type="match status" value="1"/>
</dbReference>
<dbReference type="STRING" id="13333.W1NL98"/>
<protein>
    <recommendedName>
        <fullName evidence="1">Spt5 KOW domain-containing protein</fullName>
    </recommendedName>
</protein>
<dbReference type="InterPro" id="IPR008991">
    <property type="entry name" value="Translation_prot_SH3-like_sf"/>
</dbReference>
<dbReference type="InterPro" id="IPR014722">
    <property type="entry name" value="Rib_uL2_dom2"/>
</dbReference>
<name>W1NL98_AMBTC</name>
<evidence type="ECO:0000313" key="2">
    <source>
        <dbReference type="EMBL" id="ERM96024.1"/>
    </source>
</evidence>
<evidence type="ECO:0000313" key="3">
    <source>
        <dbReference type="Proteomes" id="UP000017836"/>
    </source>
</evidence>
<dbReference type="Gene3D" id="2.30.30.30">
    <property type="match status" value="2"/>
</dbReference>
<organism evidence="2 3">
    <name type="scientific">Amborella trichopoda</name>
    <dbReference type="NCBI Taxonomy" id="13333"/>
    <lineage>
        <taxon>Eukaryota</taxon>
        <taxon>Viridiplantae</taxon>
        <taxon>Streptophyta</taxon>
        <taxon>Embryophyta</taxon>
        <taxon>Tracheophyta</taxon>
        <taxon>Spermatophyta</taxon>
        <taxon>Magnoliopsida</taxon>
        <taxon>Amborellales</taxon>
        <taxon>Amborellaceae</taxon>
        <taxon>Amborella</taxon>
    </lineage>
</organism>
<keyword evidence="3" id="KW-1185">Reference proteome</keyword>
<dbReference type="InterPro" id="IPR005825">
    <property type="entry name" value="Ribosomal_uL24_CS"/>
</dbReference>
<dbReference type="InterPro" id="IPR041975">
    <property type="entry name" value="KOW_Spt5_2"/>
</dbReference>
<sequence length="102" mass="11339">MKGDAVIVVRGDLKNLMGWVEKVEEESVYIRSKIPGFKVVSGAQEGATGMVVKVEGQVRIIFSDTTKEDIRVFADNVVESFEITFGITKIGDYELHSLVQME</sequence>
<dbReference type="AlphaFoldDB" id="W1NL98"/>
<dbReference type="GO" id="GO:0032784">
    <property type="term" value="P:regulation of DNA-templated transcription elongation"/>
    <property type="evidence" value="ECO:0007669"/>
    <property type="project" value="InterPro"/>
</dbReference>
<accession>W1NL98</accession>
<dbReference type="InterPro" id="IPR039659">
    <property type="entry name" value="SPT5"/>
</dbReference>
<dbReference type="GO" id="GO:0003735">
    <property type="term" value="F:structural constituent of ribosome"/>
    <property type="evidence" value="ECO:0007669"/>
    <property type="project" value="InterPro"/>
</dbReference>
<reference evidence="3" key="1">
    <citation type="journal article" date="2013" name="Science">
        <title>The Amborella genome and the evolution of flowering plants.</title>
        <authorList>
            <consortium name="Amborella Genome Project"/>
        </authorList>
    </citation>
    <scope>NUCLEOTIDE SEQUENCE [LARGE SCALE GENOMIC DNA]</scope>
</reference>
<feature type="domain" description="Spt5 KOW" evidence="1">
    <location>
        <begin position="2"/>
        <end position="38"/>
    </location>
</feature>
<dbReference type="PROSITE" id="PS01108">
    <property type="entry name" value="RIBOSOMAL_L24"/>
    <property type="match status" value="1"/>
</dbReference>
<proteinExistence type="predicted"/>
<dbReference type="PANTHER" id="PTHR11125">
    <property type="entry name" value="SUPPRESSOR OF TY 5"/>
    <property type="match status" value="1"/>
</dbReference>
<gene>
    <name evidence="2" type="ORF">AMTR_s00129p00068480</name>
</gene>
<dbReference type="EMBL" id="KI397331">
    <property type="protein sequence ID" value="ERM96024.1"/>
    <property type="molecule type" value="Genomic_DNA"/>
</dbReference>
<dbReference type="GO" id="GO:0005840">
    <property type="term" value="C:ribosome"/>
    <property type="evidence" value="ECO:0007669"/>
    <property type="project" value="InterPro"/>
</dbReference>
<dbReference type="GO" id="GO:0006412">
    <property type="term" value="P:translation"/>
    <property type="evidence" value="ECO:0007669"/>
    <property type="project" value="InterPro"/>
</dbReference>
<dbReference type="Gramene" id="ERM96024">
    <property type="protein sequence ID" value="ERM96024"/>
    <property type="gene ID" value="AMTR_s00129p00068480"/>
</dbReference>
<dbReference type="eggNOG" id="KOG1999">
    <property type="taxonomic scope" value="Eukaryota"/>
</dbReference>